<feature type="domain" description="Phasin" evidence="2">
    <location>
        <begin position="9"/>
        <end position="104"/>
    </location>
</feature>
<sequence length="177" mass="19239">MPQDPMFDAFTDQTQRLFEPMRKLNGLMLNNLEKLTQQQLESMKRYTQMGTERMRAAADVQNADDMRDFAARQAELMNELSRQMIEDARAMTELSLTFRSQLESAFGELSAAATEAADQATQTAEKAAGQATQAAEKTTGQAAGQSTGASATAGKEKEKDSAQPARSSSQASRGKSS</sequence>
<dbReference type="RefSeq" id="WP_163648485.1">
    <property type="nucleotide sequence ID" value="NZ_JAGXFD010000002.1"/>
</dbReference>
<dbReference type="InterPro" id="IPR018968">
    <property type="entry name" value="Phasin"/>
</dbReference>
<dbReference type="InterPro" id="IPR014176">
    <property type="entry name" value="Phasin_subfam-3"/>
</dbReference>
<proteinExistence type="predicted"/>
<feature type="compositionally biased region" description="Low complexity" evidence="1">
    <location>
        <begin position="162"/>
        <end position="177"/>
    </location>
</feature>
<dbReference type="Pfam" id="PF09361">
    <property type="entry name" value="Phasin_2"/>
    <property type="match status" value="1"/>
</dbReference>
<organism evidence="3 4">
    <name type="scientific">Modicisalibacter tunisiensis</name>
    <dbReference type="NCBI Taxonomy" id="390637"/>
    <lineage>
        <taxon>Bacteria</taxon>
        <taxon>Pseudomonadati</taxon>
        <taxon>Pseudomonadota</taxon>
        <taxon>Gammaproteobacteria</taxon>
        <taxon>Oceanospirillales</taxon>
        <taxon>Halomonadaceae</taxon>
        <taxon>Modicisalibacter</taxon>
    </lineage>
</organism>
<gene>
    <name evidence="3" type="ORF">KGQ91_15215</name>
</gene>
<keyword evidence="4" id="KW-1185">Reference proteome</keyword>
<evidence type="ECO:0000259" key="2">
    <source>
        <dbReference type="Pfam" id="PF09361"/>
    </source>
</evidence>
<evidence type="ECO:0000313" key="3">
    <source>
        <dbReference type="EMBL" id="MBZ9569017.1"/>
    </source>
</evidence>
<evidence type="ECO:0000313" key="4">
    <source>
        <dbReference type="Proteomes" id="UP001319883"/>
    </source>
</evidence>
<feature type="region of interest" description="Disordered" evidence="1">
    <location>
        <begin position="117"/>
        <end position="177"/>
    </location>
</feature>
<dbReference type="EMBL" id="JAGXFD010000002">
    <property type="protein sequence ID" value="MBZ9569017.1"/>
    <property type="molecule type" value="Genomic_DNA"/>
</dbReference>
<protein>
    <submittedName>
        <fullName evidence="3">Phasin family protein</fullName>
    </submittedName>
</protein>
<feature type="compositionally biased region" description="Low complexity" evidence="1">
    <location>
        <begin position="117"/>
        <end position="153"/>
    </location>
</feature>
<accession>A0ABS7X4R7</accession>
<dbReference type="Proteomes" id="UP001319883">
    <property type="component" value="Unassembled WGS sequence"/>
</dbReference>
<evidence type="ECO:0000256" key="1">
    <source>
        <dbReference type="SAM" id="MobiDB-lite"/>
    </source>
</evidence>
<reference evidence="3 4" key="1">
    <citation type="submission" date="2021-05" db="EMBL/GenBank/DDBJ databases">
        <title>Petroleum and Energy Research Collection (APPE): ex situ preservation of microbial diversity associated with the oil industry and exploitation of its biotechnological potential.</title>
        <authorList>
            <person name="Paixao C.T.M."/>
            <person name="Gomes M.B."/>
            <person name="Oliveira V.M."/>
        </authorList>
    </citation>
    <scope>NUCLEOTIDE SEQUENCE [LARGE SCALE GENOMIC DNA]</scope>
    <source>
        <strain evidence="3 4">LIT2</strain>
    </source>
</reference>
<comment type="caution">
    <text evidence="3">The sequence shown here is derived from an EMBL/GenBank/DDBJ whole genome shotgun (WGS) entry which is preliminary data.</text>
</comment>
<dbReference type="NCBIfam" id="TIGR02809">
    <property type="entry name" value="phasin_3"/>
    <property type="match status" value="1"/>
</dbReference>
<name>A0ABS7X4R7_9GAMM</name>